<name>A0A9P6JIF0_9AGAR</name>
<comment type="caution">
    <text evidence="1">The sequence shown here is derived from an EMBL/GenBank/DDBJ whole genome shotgun (WGS) entry which is preliminary data.</text>
</comment>
<organism evidence="1 2">
    <name type="scientific">Crepidotus variabilis</name>
    <dbReference type="NCBI Taxonomy" id="179855"/>
    <lineage>
        <taxon>Eukaryota</taxon>
        <taxon>Fungi</taxon>
        <taxon>Dikarya</taxon>
        <taxon>Basidiomycota</taxon>
        <taxon>Agaricomycotina</taxon>
        <taxon>Agaricomycetes</taxon>
        <taxon>Agaricomycetidae</taxon>
        <taxon>Agaricales</taxon>
        <taxon>Agaricineae</taxon>
        <taxon>Crepidotaceae</taxon>
        <taxon>Crepidotus</taxon>
    </lineage>
</organism>
<reference evidence="1" key="1">
    <citation type="submission" date="2020-11" db="EMBL/GenBank/DDBJ databases">
        <authorList>
            <consortium name="DOE Joint Genome Institute"/>
            <person name="Ahrendt S."/>
            <person name="Riley R."/>
            <person name="Andreopoulos W."/>
            <person name="Labutti K."/>
            <person name="Pangilinan J."/>
            <person name="Ruiz-Duenas F.J."/>
            <person name="Barrasa J.M."/>
            <person name="Sanchez-Garcia M."/>
            <person name="Camarero S."/>
            <person name="Miyauchi S."/>
            <person name="Serrano A."/>
            <person name="Linde D."/>
            <person name="Babiker R."/>
            <person name="Drula E."/>
            <person name="Ayuso-Fernandez I."/>
            <person name="Pacheco R."/>
            <person name="Padilla G."/>
            <person name="Ferreira P."/>
            <person name="Barriuso J."/>
            <person name="Kellner H."/>
            <person name="Castanera R."/>
            <person name="Alfaro M."/>
            <person name="Ramirez L."/>
            <person name="Pisabarro A.G."/>
            <person name="Kuo A."/>
            <person name="Tritt A."/>
            <person name="Lipzen A."/>
            <person name="He G."/>
            <person name="Yan M."/>
            <person name="Ng V."/>
            <person name="Cullen D."/>
            <person name="Martin F."/>
            <person name="Rosso M.-N."/>
            <person name="Henrissat B."/>
            <person name="Hibbett D."/>
            <person name="Martinez A.T."/>
            <person name="Grigoriev I.V."/>
        </authorList>
    </citation>
    <scope>NUCLEOTIDE SEQUENCE</scope>
    <source>
        <strain evidence="1">CBS 506.95</strain>
    </source>
</reference>
<accession>A0A9P6JIF0</accession>
<gene>
    <name evidence="1" type="ORF">CPB83DRAFT_840807</name>
</gene>
<dbReference type="AlphaFoldDB" id="A0A9P6JIF0"/>
<dbReference type="EMBL" id="MU157966">
    <property type="protein sequence ID" value="KAF9522020.1"/>
    <property type="molecule type" value="Genomic_DNA"/>
</dbReference>
<protein>
    <submittedName>
        <fullName evidence="1">Uncharacterized protein</fullName>
    </submittedName>
</protein>
<evidence type="ECO:0000313" key="2">
    <source>
        <dbReference type="Proteomes" id="UP000807306"/>
    </source>
</evidence>
<proteinExistence type="predicted"/>
<keyword evidence="2" id="KW-1185">Reference proteome</keyword>
<dbReference type="Proteomes" id="UP000807306">
    <property type="component" value="Unassembled WGS sequence"/>
</dbReference>
<evidence type="ECO:0000313" key="1">
    <source>
        <dbReference type="EMBL" id="KAF9522020.1"/>
    </source>
</evidence>
<sequence length="189" mass="21279">MLCHYGAMWYYIAATSNPKQEQSLCHKLSTIEDLHSGKMFNFAEEMAVPTSLILSWSTWCNVRMLEVPLVQELGGNSEISAPNKMYALYTKQVLKRPNWMKINTFTMSPDKIPHVMGDVCFPYNISPESPPSGRNQLFTVLIGEFSALQMSLRGITILVAVPTTFILSWNTKHNVSLGFLGKIQNLSSQ</sequence>